<dbReference type="Proteomes" id="UP000032582">
    <property type="component" value="Unassembled WGS sequence"/>
</dbReference>
<evidence type="ECO:0000256" key="1">
    <source>
        <dbReference type="SAM" id="MobiDB-lite"/>
    </source>
</evidence>
<sequence length="70" mass="7494">MNTLQQVLHQSLQAVQAGYSPGLRQSGQLLNFAPSQISQLRDDLHVPGTGSRCPLLSPAQQPGLSGEKNE</sequence>
<comment type="caution">
    <text evidence="2">The sequence shown here is derived from an EMBL/GenBank/DDBJ whole genome shotgun (WGS) entry which is preliminary data.</text>
</comment>
<dbReference type="PATRIC" id="fig|582.24.peg.1726"/>
<gene>
    <name evidence="2" type="ORF">UA45_05665</name>
</gene>
<organism evidence="2 3">
    <name type="scientific">Morganella morganii</name>
    <name type="common">Proteus morganii</name>
    <dbReference type="NCBI Taxonomy" id="582"/>
    <lineage>
        <taxon>Bacteria</taxon>
        <taxon>Pseudomonadati</taxon>
        <taxon>Pseudomonadota</taxon>
        <taxon>Gammaproteobacteria</taxon>
        <taxon>Enterobacterales</taxon>
        <taxon>Morganellaceae</taxon>
        <taxon>Morganella</taxon>
    </lineage>
</organism>
<dbReference type="AlphaFoldDB" id="A0A0D8L9Q6"/>
<feature type="region of interest" description="Disordered" evidence="1">
    <location>
        <begin position="42"/>
        <end position="70"/>
    </location>
</feature>
<proteinExistence type="predicted"/>
<accession>A0A0D8L9Q6</accession>
<evidence type="ECO:0000313" key="3">
    <source>
        <dbReference type="Proteomes" id="UP000032582"/>
    </source>
</evidence>
<protein>
    <submittedName>
        <fullName evidence="2">Uncharacterized protein</fullName>
    </submittedName>
</protein>
<feature type="non-terminal residue" evidence="2">
    <location>
        <position position="70"/>
    </location>
</feature>
<dbReference type="EMBL" id="JZSH01000041">
    <property type="protein sequence ID" value="KJF78504.1"/>
    <property type="molecule type" value="Genomic_DNA"/>
</dbReference>
<evidence type="ECO:0000313" key="2">
    <source>
        <dbReference type="EMBL" id="KJF78504.1"/>
    </source>
</evidence>
<name>A0A0D8L9Q6_MORMO</name>
<reference evidence="2 3" key="1">
    <citation type="submission" date="2015-02" db="EMBL/GenBank/DDBJ databases">
        <title>Whole genome shotgun sequencing of cultured foodborne pathogen.</title>
        <authorList>
            <person name="Timme R."/>
            <person name="Allard M.W."/>
            <person name="Strain E."/>
            <person name="Evans P.S."/>
            <person name="Brown E."/>
        </authorList>
    </citation>
    <scope>NUCLEOTIDE SEQUENCE [LARGE SCALE GENOMIC DNA]</scope>
    <source>
        <strain evidence="2 3">GCSL-TSO-24</strain>
    </source>
</reference>